<keyword evidence="10" id="KW-1185">Reference proteome</keyword>
<dbReference type="GO" id="GO:0006542">
    <property type="term" value="P:glutamine biosynthetic process"/>
    <property type="evidence" value="ECO:0007669"/>
    <property type="project" value="InterPro"/>
</dbReference>
<keyword evidence="4" id="KW-0547">Nucleotide-binding</keyword>
<feature type="domain" description="GS catalytic" evidence="8">
    <location>
        <begin position="121"/>
        <end position="470"/>
    </location>
</feature>
<evidence type="ECO:0000256" key="1">
    <source>
        <dbReference type="ARBA" id="ARBA00009897"/>
    </source>
</evidence>
<dbReference type="RefSeq" id="XP_019027161.1">
    <property type="nucleotide sequence ID" value="XM_019170384.1"/>
</dbReference>
<dbReference type="InterPro" id="IPR036651">
    <property type="entry name" value="Gln_synt_N_sf"/>
</dbReference>
<protein>
    <recommendedName>
        <fullName evidence="2">Glutamine synthetase</fullName>
    </recommendedName>
</protein>
<dbReference type="FunFam" id="3.30.590.10:FF:000005">
    <property type="entry name" value="Probable glutamine synthetase"/>
    <property type="match status" value="1"/>
</dbReference>
<organism evidence="9 10">
    <name type="scientific">Saitoella complicata (strain BCRC 22490 / CBS 7301 / JCM 7358 / NBRC 10748 / NRRL Y-17804)</name>
    <dbReference type="NCBI Taxonomy" id="698492"/>
    <lineage>
        <taxon>Eukaryota</taxon>
        <taxon>Fungi</taxon>
        <taxon>Dikarya</taxon>
        <taxon>Ascomycota</taxon>
        <taxon>Taphrinomycotina</taxon>
        <taxon>Taphrinomycotina incertae sedis</taxon>
        <taxon>Saitoella</taxon>
    </lineage>
</organism>
<reference evidence="9 10" key="1">
    <citation type="journal article" date="2011" name="J. Gen. Appl. Microbiol.">
        <title>Draft genome sequencing of the enigmatic yeast Saitoella complicata.</title>
        <authorList>
            <person name="Nishida H."/>
            <person name="Hamamoto M."/>
            <person name="Sugiyama J."/>
        </authorList>
    </citation>
    <scope>NUCLEOTIDE SEQUENCE [LARGE SCALE GENOMIC DNA]</scope>
    <source>
        <strain evidence="9 10">NRRL Y-17804</strain>
    </source>
</reference>
<dbReference type="STRING" id="698492.A0A0E9NHT1"/>
<dbReference type="Gene3D" id="3.10.20.70">
    <property type="entry name" value="Glutamine synthetase, N-terminal domain"/>
    <property type="match status" value="1"/>
</dbReference>
<dbReference type="AlphaFoldDB" id="A0A0E9NHT1"/>
<dbReference type="Gene3D" id="3.30.590.10">
    <property type="entry name" value="Glutamine synthetase/guanido kinase, catalytic domain"/>
    <property type="match status" value="1"/>
</dbReference>
<keyword evidence="5" id="KW-0067">ATP-binding</keyword>
<dbReference type="PROSITE" id="PS51987">
    <property type="entry name" value="GS_CATALYTIC"/>
    <property type="match status" value="1"/>
</dbReference>
<comment type="similarity">
    <text evidence="1 6 7">Belongs to the glutamine synthetase family.</text>
</comment>
<evidence type="ECO:0000256" key="4">
    <source>
        <dbReference type="ARBA" id="ARBA00022741"/>
    </source>
</evidence>
<evidence type="ECO:0000313" key="9">
    <source>
        <dbReference type="EMBL" id="GAO49394.1"/>
    </source>
</evidence>
<sequence length="470" mass="52487">MADFKAPTNLEELDAQLANDRRIKVAGIDADGVLRGKVMSKEKFLSAAKTGFGFCSVIFGWDIVDANYYRDSAFSHAGNGFADIEAVIDLSSFRRIPWEGNIPFFLVSFNGADGKPLSVCPRTLLRSVVDKFRDLGYEPMSGIEYEFFQFKETAHSLAEKKGVDLQALTPGMFGYSITRPSLNQEYFYKIFDQCEELRCDLEGLHTETGPGVYEAALAYTTASEIADRATLFKLACKNIGVQYGITPSFMAKPYANQPGTSGHTHVSLVDMKTGKNAFTRDEEDPNAPYADIRHLSDVGRHFLAGVVEGLPDVMPMFCPTINSYKRLVEGVWAPVTQSWGFENRVASVRLIGPPTASPKATRIEFRVPGADMHPHYALATILALGLRGIEKKLELNIPPLDEKSSREFLGARLAKNLRTATELFKRKESIAREVLGDEFVDHYALTREHECKVFDEAVTDWELKRYLEMV</sequence>
<evidence type="ECO:0000313" key="10">
    <source>
        <dbReference type="Proteomes" id="UP000033140"/>
    </source>
</evidence>
<dbReference type="InterPro" id="IPR014746">
    <property type="entry name" value="Gln_synth/guanido_kin_cat_dom"/>
</dbReference>
<evidence type="ECO:0000259" key="8">
    <source>
        <dbReference type="PROSITE" id="PS51987"/>
    </source>
</evidence>
<dbReference type="Pfam" id="PF00120">
    <property type="entry name" value="Gln-synt_C"/>
    <property type="match status" value="1"/>
</dbReference>
<proteinExistence type="inferred from homology"/>
<dbReference type="Proteomes" id="UP000033140">
    <property type="component" value="Unassembled WGS sequence"/>
</dbReference>
<dbReference type="OMA" id="NIMTFRL"/>
<gene>
    <name evidence="9" type="ORF">G7K_3544-t1</name>
</gene>
<dbReference type="PANTHER" id="PTHR43785:SF12">
    <property type="entry name" value="TYPE-1 GLUTAMINE SYNTHETASE 2"/>
    <property type="match status" value="1"/>
</dbReference>
<reference evidence="9 10" key="2">
    <citation type="journal article" date="2014" name="J. Gen. Appl. Microbiol.">
        <title>The early diverging ascomycetous budding yeast Saitoella complicata has three histone deacetylases belonging to the Clr6, Hos2, and Rpd3 lineages.</title>
        <authorList>
            <person name="Nishida H."/>
            <person name="Matsumoto T."/>
            <person name="Kondo S."/>
            <person name="Hamamoto M."/>
            <person name="Yoshikawa H."/>
        </authorList>
    </citation>
    <scope>NUCLEOTIDE SEQUENCE [LARGE SCALE GENOMIC DNA]</scope>
    <source>
        <strain evidence="9 10">NRRL Y-17804</strain>
    </source>
</reference>
<evidence type="ECO:0000256" key="5">
    <source>
        <dbReference type="ARBA" id="ARBA00022840"/>
    </source>
</evidence>
<evidence type="ECO:0000256" key="6">
    <source>
        <dbReference type="PROSITE-ProRule" id="PRU01331"/>
    </source>
</evidence>
<dbReference type="SMART" id="SM01230">
    <property type="entry name" value="Gln-synt_C"/>
    <property type="match status" value="1"/>
</dbReference>
<dbReference type="PANTHER" id="PTHR43785">
    <property type="entry name" value="GAMMA-GLUTAMYLPUTRESCINE SYNTHETASE"/>
    <property type="match status" value="1"/>
</dbReference>
<keyword evidence="3" id="KW-0436">Ligase</keyword>
<evidence type="ECO:0000256" key="7">
    <source>
        <dbReference type="RuleBase" id="RU000384"/>
    </source>
</evidence>
<dbReference type="OrthoDB" id="77835at2759"/>
<dbReference type="InterPro" id="IPR008146">
    <property type="entry name" value="Gln_synth_cat_dom"/>
</dbReference>
<reference evidence="9 10" key="3">
    <citation type="journal article" date="2015" name="Genome Announc.">
        <title>Draft Genome Sequence of the Archiascomycetous Yeast Saitoella complicata.</title>
        <authorList>
            <person name="Yamauchi K."/>
            <person name="Kondo S."/>
            <person name="Hamamoto M."/>
            <person name="Takahashi Y."/>
            <person name="Ogura Y."/>
            <person name="Hayashi T."/>
            <person name="Nishida H."/>
        </authorList>
    </citation>
    <scope>NUCLEOTIDE SEQUENCE [LARGE SCALE GENOMIC DNA]</scope>
    <source>
        <strain evidence="9 10">NRRL Y-17804</strain>
    </source>
</reference>
<dbReference type="EMBL" id="BACD03000022">
    <property type="protein sequence ID" value="GAO49394.1"/>
    <property type="molecule type" value="Genomic_DNA"/>
</dbReference>
<evidence type="ECO:0000256" key="3">
    <source>
        <dbReference type="ARBA" id="ARBA00022598"/>
    </source>
</evidence>
<comment type="caution">
    <text evidence="9">The sequence shown here is derived from an EMBL/GenBank/DDBJ whole genome shotgun (WGS) entry which is preliminary data.</text>
</comment>
<accession>A0A0E9NHT1</accession>
<dbReference type="SUPFAM" id="SSF55931">
    <property type="entry name" value="Glutamine synthetase/guanido kinase"/>
    <property type="match status" value="1"/>
</dbReference>
<name>A0A0E9NHT1_SAICN</name>
<evidence type="ECO:0000256" key="2">
    <source>
        <dbReference type="ARBA" id="ARBA00021364"/>
    </source>
</evidence>
<dbReference type="GO" id="GO:0006576">
    <property type="term" value="P:biogenic amine metabolic process"/>
    <property type="evidence" value="ECO:0007669"/>
    <property type="project" value="UniProtKB-ARBA"/>
</dbReference>
<dbReference type="GO" id="GO:0004356">
    <property type="term" value="F:glutamine synthetase activity"/>
    <property type="evidence" value="ECO:0007669"/>
    <property type="project" value="InterPro"/>
</dbReference>
<dbReference type="GO" id="GO:0005524">
    <property type="term" value="F:ATP binding"/>
    <property type="evidence" value="ECO:0007669"/>
    <property type="project" value="UniProtKB-KW"/>
</dbReference>